<evidence type="ECO:0000313" key="13">
    <source>
        <dbReference type="Proteomes" id="UP000257712"/>
    </source>
</evidence>
<organism evidence="12 13">
    <name type="scientific">Klebsiella quasivariicola</name>
    <dbReference type="NCBI Taxonomy" id="2026240"/>
    <lineage>
        <taxon>Bacteria</taxon>
        <taxon>Pseudomonadati</taxon>
        <taxon>Pseudomonadota</taxon>
        <taxon>Gammaproteobacteria</taxon>
        <taxon>Enterobacterales</taxon>
        <taxon>Enterobacteriaceae</taxon>
        <taxon>Klebsiella/Raoultella group</taxon>
        <taxon>Klebsiella</taxon>
        <taxon>Klebsiella pneumoniae complex</taxon>
    </lineage>
</organism>
<dbReference type="Gene3D" id="3.40.640.10">
    <property type="entry name" value="Type I PLP-dependent aspartate aminotransferase-like (Major domain)"/>
    <property type="match status" value="1"/>
</dbReference>
<evidence type="ECO:0000256" key="7">
    <source>
        <dbReference type="ARBA" id="ARBA00022898"/>
    </source>
</evidence>
<dbReference type="Gene3D" id="3.90.1150.10">
    <property type="entry name" value="Aspartate Aminotransferase, domain 1"/>
    <property type="match status" value="1"/>
</dbReference>
<comment type="subunit">
    <text evidence="4 9">Homodimer.</text>
</comment>
<dbReference type="InterPro" id="IPR015421">
    <property type="entry name" value="PyrdxlP-dep_Trfase_major"/>
</dbReference>
<dbReference type="InterPro" id="IPR015424">
    <property type="entry name" value="PyrdxlP-dep_Trfase"/>
</dbReference>
<dbReference type="EMBL" id="UJZG01000026">
    <property type="protein sequence ID" value="SXE02358.1"/>
    <property type="molecule type" value="Genomic_DNA"/>
</dbReference>
<comment type="function">
    <text evidence="9">Catalyzes the decarboxylative condensation of pimeloyl-[acyl-carrier protein] and L-alanine to produce 8-amino-7-oxononanoate (AON), [acyl-carrier protein], and carbon dioxide.</text>
</comment>
<dbReference type="InterPro" id="IPR022834">
    <property type="entry name" value="AONS_Proteobacteria"/>
</dbReference>
<comment type="similarity">
    <text evidence="3 9">Belongs to the class-II pyridoxal-phosphate-dependent aminotransferase family. BioF subfamily.</text>
</comment>
<feature type="binding site" evidence="9">
    <location>
        <position position="352"/>
    </location>
    <ligand>
        <name>substrate</name>
    </ligand>
</feature>
<keyword evidence="5 9" id="KW-0808">Transferase</keyword>
<evidence type="ECO:0000256" key="1">
    <source>
        <dbReference type="ARBA" id="ARBA00001933"/>
    </source>
</evidence>
<evidence type="ECO:0000256" key="2">
    <source>
        <dbReference type="ARBA" id="ARBA00004746"/>
    </source>
</evidence>
<comment type="caution">
    <text evidence="12">The sequence shown here is derived from an EMBL/GenBank/DDBJ whole genome shotgun (WGS) entry which is preliminary data.</text>
</comment>
<evidence type="ECO:0000256" key="9">
    <source>
        <dbReference type="HAMAP-Rule" id="MF_01693"/>
    </source>
</evidence>
<dbReference type="PANTHER" id="PTHR13693">
    <property type="entry name" value="CLASS II AMINOTRANSFERASE/8-AMINO-7-OXONONANOATE SYNTHASE"/>
    <property type="match status" value="1"/>
</dbReference>
<evidence type="ECO:0000256" key="6">
    <source>
        <dbReference type="ARBA" id="ARBA00022756"/>
    </source>
</evidence>
<dbReference type="NCBIfam" id="TIGR00858">
    <property type="entry name" value="bioF"/>
    <property type="match status" value="1"/>
</dbReference>
<name>A0A8B4U2L8_9ENTR</name>
<evidence type="ECO:0000256" key="10">
    <source>
        <dbReference type="PIRSR" id="PIRSR604723-51"/>
    </source>
</evidence>
<feature type="binding site" evidence="9">
    <location>
        <position position="207"/>
    </location>
    <ligand>
        <name>pyridoxal 5'-phosphate</name>
        <dbReference type="ChEBI" id="CHEBI:597326"/>
    </ligand>
</feature>
<dbReference type="Pfam" id="PF00155">
    <property type="entry name" value="Aminotran_1_2"/>
    <property type="match status" value="1"/>
</dbReference>
<dbReference type="UniPathway" id="UPA00078"/>
<accession>A0A8B4U2L8</accession>
<dbReference type="RefSeq" id="WP_117126841.1">
    <property type="nucleotide sequence ID" value="NZ_UJZG01000026.1"/>
</dbReference>
<dbReference type="InterPro" id="IPR015422">
    <property type="entry name" value="PyrdxlP-dep_Trfase_small"/>
</dbReference>
<dbReference type="AlphaFoldDB" id="A0A8B4U2L8"/>
<feature type="binding site" evidence="9">
    <location>
        <begin position="108"/>
        <end position="109"/>
    </location>
    <ligand>
        <name>pyridoxal 5'-phosphate</name>
        <dbReference type="ChEBI" id="CHEBI:597326"/>
    </ligand>
</feature>
<feature type="domain" description="Aminotransferase class I/classII large" evidence="11">
    <location>
        <begin position="40"/>
        <end position="380"/>
    </location>
</feature>
<comment type="cofactor">
    <cofactor evidence="1 9 10">
        <name>pyridoxal 5'-phosphate</name>
        <dbReference type="ChEBI" id="CHEBI:597326"/>
    </cofactor>
</comment>
<dbReference type="InterPro" id="IPR050087">
    <property type="entry name" value="AON_synthase_class-II"/>
</dbReference>
<dbReference type="GO" id="GO:0008710">
    <property type="term" value="F:8-amino-7-oxononanoate synthase activity"/>
    <property type="evidence" value="ECO:0007669"/>
    <property type="project" value="UniProtKB-UniRule"/>
</dbReference>
<feature type="binding site" evidence="9">
    <location>
        <position position="179"/>
    </location>
    <ligand>
        <name>pyridoxal 5'-phosphate</name>
        <dbReference type="ChEBI" id="CHEBI:597326"/>
    </ligand>
</feature>
<comment type="pathway">
    <text evidence="2 9">Cofactor biosynthesis; biotin biosynthesis.</text>
</comment>
<dbReference type="GO" id="GO:0030170">
    <property type="term" value="F:pyridoxal phosphate binding"/>
    <property type="evidence" value="ECO:0007669"/>
    <property type="project" value="UniProtKB-UniRule"/>
</dbReference>
<sequence length="385" mass="41282">MSWQQRIDRALDERRAADALRRRLPVSHGAGRWLEREGERWLNFSSNDYLGLSQHGAIIAAWQQGAERYGVGSGGSGHVSGYSEAHRALEEELADWLGYPRALLFISGFAANQALVAALAEKNDRIVADRLSHASLLEAASLSPAQLRRFAHNDPQQLAQRLAKPLDGQQLVITEGIFSMDGDSAPLAAIQAAAQAAGALLLVDDAHGIGVVGDQGRGSCAAQAVRPELLVVTFGKAFGVSGAAVLCSESMADYLLQFARHLIYSTAMPPAQAVALSAALRVIRSDEGQQRRETLTTRIRQFREGMSEVSLGLTDSVSAIQPLIVGDNARALSLACRLREAGCWATAIRPPTVPVGSARLRLTLTAAHQAEDINRLLEALHGHGE</sequence>
<keyword evidence="12" id="KW-0012">Acyltransferase</keyword>
<comment type="catalytic activity">
    <reaction evidence="8 9">
        <text>6-carboxyhexanoyl-[ACP] + L-alanine + H(+) = (8S)-8-amino-7-oxononanoate + holo-[ACP] + CO2</text>
        <dbReference type="Rhea" id="RHEA:42288"/>
        <dbReference type="Rhea" id="RHEA-COMP:9685"/>
        <dbReference type="Rhea" id="RHEA-COMP:9955"/>
        <dbReference type="ChEBI" id="CHEBI:15378"/>
        <dbReference type="ChEBI" id="CHEBI:16526"/>
        <dbReference type="ChEBI" id="CHEBI:57972"/>
        <dbReference type="ChEBI" id="CHEBI:64479"/>
        <dbReference type="ChEBI" id="CHEBI:78846"/>
        <dbReference type="ChEBI" id="CHEBI:149468"/>
        <dbReference type="EC" id="2.3.1.47"/>
    </reaction>
</comment>
<evidence type="ECO:0000256" key="8">
    <source>
        <dbReference type="ARBA" id="ARBA00047715"/>
    </source>
</evidence>
<feature type="modified residue" description="N6-(pyridoxal phosphate)lysine" evidence="9 10">
    <location>
        <position position="236"/>
    </location>
</feature>
<dbReference type="PROSITE" id="PS00599">
    <property type="entry name" value="AA_TRANSFER_CLASS_2"/>
    <property type="match status" value="1"/>
</dbReference>
<evidence type="ECO:0000256" key="4">
    <source>
        <dbReference type="ARBA" id="ARBA00011738"/>
    </source>
</evidence>
<gene>
    <name evidence="9 12" type="primary">bioF</name>
    <name evidence="12" type="ORF">SAMEA3538780_04988</name>
</gene>
<evidence type="ECO:0000256" key="5">
    <source>
        <dbReference type="ARBA" id="ARBA00022679"/>
    </source>
</evidence>
<reference evidence="12 13" key="1">
    <citation type="submission" date="2018-08" db="EMBL/GenBank/DDBJ databases">
        <authorList>
            <consortium name="Pathogen Informatics"/>
        </authorList>
    </citation>
    <scope>NUCLEOTIDE SEQUENCE [LARGE SCALE GENOMIC DNA]</scope>
    <source>
        <strain evidence="12 13">EuSCAPE_IT371</strain>
    </source>
</reference>
<feature type="binding site" evidence="9">
    <location>
        <position position="133"/>
    </location>
    <ligand>
        <name>substrate</name>
    </ligand>
</feature>
<dbReference type="GO" id="GO:0009102">
    <property type="term" value="P:biotin biosynthetic process"/>
    <property type="evidence" value="ECO:0007669"/>
    <property type="project" value="UniProtKB-UniRule"/>
</dbReference>
<dbReference type="EC" id="2.3.1.47" evidence="9"/>
<dbReference type="InterPro" id="IPR004723">
    <property type="entry name" value="AONS_Archaea/Proteobacteria"/>
</dbReference>
<evidence type="ECO:0000259" key="11">
    <source>
        <dbReference type="Pfam" id="PF00155"/>
    </source>
</evidence>
<dbReference type="InterPro" id="IPR001917">
    <property type="entry name" value="Aminotrans_II_pyridoxalP_BS"/>
</dbReference>
<keyword evidence="7 9" id="KW-0663">Pyridoxal phosphate</keyword>
<dbReference type="PANTHER" id="PTHR13693:SF100">
    <property type="entry name" value="8-AMINO-7-OXONONANOATE SYNTHASE"/>
    <property type="match status" value="1"/>
</dbReference>
<proteinExistence type="inferred from homology"/>
<evidence type="ECO:0000313" key="12">
    <source>
        <dbReference type="EMBL" id="SXE02358.1"/>
    </source>
</evidence>
<protein>
    <recommendedName>
        <fullName evidence="9">8-amino-7-oxononanoate synthase</fullName>
        <shortName evidence="9">AONS</shortName>
        <ecNumber evidence="9">2.3.1.47</ecNumber>
    </recommendedName>
    <alternativeName>
        <fullName evidence="9">7-keto-8-amino-pelargonic acid synthase</fullName>
        <shortName evidence="9">7-KAP synthase</shortName>
        <shortName evidence="9">KAPA synthase</shortName>
    </alternativeName>
    <alternativeName>
        <fullName evidence="9">8-amino-7-ketopelargonate synthase</fullName>
    </alternativeName>
</protein>
<feature type="binding site" evidence="9">
    <location>
        <position position="21"/>
    </location>
    <ligand>
        <name>substrate</name>
    </ligand>
</feature>
<evidence type="ECO:0000256" key="3">
    <source>
        <dbReference type="ARBA" id="ARBA00010008"/>
    </source>
</evidence>
<dbReference type="SUPFAM" id="SSF53383">
    <property type="entry name" value="PLP-dependent transferases"/>
    <property type="match status" value="1"/>
</dbReference>
<dbReference type="InterPro" id="IPR004839">
    <property type="entry name" value="Aminotransferase_I/II_large"/>
</dbReference>
<keyword evidence="6 9" id="KW-0093">Biotin biosynthesis</keyword>
<dbReference type="Proteomes" id="UP000257712">
    <property type="component" value="Unassembled WGS sequence"/>
</dbReference>
<dbReference type="HAMAP" id="MF_01693">
    <property type="entry name" value="BioF_aminotrans_2"/>
    <property type="match status" value="1"/>
</dbReference>
<feature type="binding site" evidence="9">
    <location>
        <position position="233"/>
    </location>
    <ligand>
        <name>pyridoxal 5'-phosphate</name>
        <dbReference type="ChEBI" id="CHEBI:597326"/>
    </ligand>
</feature>